<feature type="region of interest" description="Disordered" evidence="1">
    <location>
        <begin position="197"/>
        <end position="254"/>
    </location>
</feature>
<feature type="compositionally biased region" description="Polar residues" evidence="1">
    <location>
        <begin position="519"/>
        <end position="531"/>
    </location>
</feature>
<feature type="compositionally biased region" description="Low complexity" evidence="1">
    <location>
        <begin position="340"/>
        <end position="356"/>
    </location>
</feature>
<feature type="region of interest" description="Disordered" evidence="1">
    <location>
        <begin position="377"/>
        <end position="555"/>
    </location>
</feature>
<dbReference type="Proteomes" id="UP001470230">
    <property type="component" value="Unassembled WGS sequence"/>
</dbReference>
<feature type="compositionally biased region" description="Basic and acidic residues" evidence="1">
    <location>
        <begin position="1"/>
        <end position="12"/>
    </location>
</feature>
<feature type="region of interest" description="Disordered" evidence="1">
    <location>
        <begin position="95"/>
        <end position="148"/>
    </location>
</feature>
<evidence type="ECO:0000313" key="2">
    <source>
        <dbReference type="EMBL" id="KAK8882987.1"/>
    </source>
</evidence>
<feature type="compositionally biased region" description="Polar residues" evidence="1">
    <location>
        <begin position="709"/>
        <end position="719"/>
    </location>
</feature>
<organism evidence="2 3">
    <name type="scientific">Tritrichomonas musculus</name>
    <dbReference type="NCBI Taxonomy" id="1915356"/>
    <lineage>
        <taxon>Eukaryota</taxon>
        <taxon>Metamonada</taxon>
        <taxon>Parabasalia</taxon>
        <taxon>Tritrichomonadida</taxon>
        <taxon>Tritrichomonadidae</taxon>
        <taxon>Tritrichomonas</taxon>
    </lineage>
</organism>
<feature type="compositionally biased region" description="Polar residues" evidence="1">
    <location>
        <begin position="492"/>
        <end position="503"/>
    </location>
</feature>
<feature type="region of interest" description="Disordered" evidence="1">
    <location>
        <begin position="1"/>
        <end position="83"/>
    </location>
</feature>
<feature type="compositionally biased region" description="Low complexity" evidence="1">
    <location>
        <begin position="28"/>
        <end position="50"/>
    </location>
</feature>
<feature type="compositionally biased region" description="Basic and acidic residues" evidence="1">
    <location>
        <begin position="698"/>
        <end position="708"/>
    </location>
</feature>
<feature type="compositionally biased region" description="Basic and acidic residues" evidence="1">
    <location>
        <begin position="197"/>
        <end position="208"/>
    </location>
</feature>
<evidence type="ECO:0000313" key="3">
    <source>
        <dbReference type="Proteomes" id="UP001470230"/>
    </source>
</evidence>
<feature type="compositionally biased region" description="Acidic residues" evidence="1">
    <location>
        <begin position="130"/>
        <end position="148"/>
    </location>
</feature>
<feature type="compositionally biased region" description="Acidic residues" evidence="1">
    <location>
        <begin position="428"/>
        <end position="439"/>
    </location>
</feature>
<proteinExistence type="predicted"/>
<feature type="region of interest" description="Disordered" evidence="1">
    <location>
        <begin position="289"/>
        <end position="365"/>
    </location>
</feature>
<name>A0ABR2JW78_9EUKA</name>
<evidence type="ECO:0008006" key="4">
    <source>
        <dbReference type="Google" id="ProtNLM"/>
    </source>
</evidence>
<feature type="compositionally biased region" description="Basic residues" evidence="1">
    <location>
        <begin position="625"/>
        <end position="634"/>
    </location>
</feature>
<feature type="compositionally biased region" description="Polar residues" evidence="1">
    <location>
        <begin position="244"/>
        <end position="254"/>
    </location>
</feature>
<reference evidence="2 3" key="1">
    <citation type="submission" date="2024-04" db="EMBL/GenBank/DDBJ databases">
        <title>Tritrichomonas musculus Genome.</title>
        <authorList>
            <person name="Alves-Ferreira E."/>
            <person name="Grigg M."/>
            <person name="Lorenzi H."/>
            <person name="Galac M."/>
        </authorList>
    </citation>
    <scope>NUCLEOTIDE SEQUENCE [LARGE SCALE GENOMIC DNA]</scope>
    <source>
        <strain evidence="2 3">EAF2021</strain>
    </source>
</reference>
<sequence>MGIRFSDFDHQPSLKSIRRNTPIPGQYNLNLNAFSSSSSNNGSSGTFNNSPDKKPISTSKVPSIPLNKARQQSPTTSGQIPGIKMNIDFKKFDNSGSSIRLPTPRPGQTIGPGGIPDDEMVELANSYQNPEEEESNEENTDEADGEDYENIRIDINQIQPEEGTAIDANNPIDNGEEDLPDVKVDIDFSKFDDQYHTDRFATPRHDNQNDEDGISLGEEEEEEAADTEQNEMENIRIDIPQEFGNDTENNNNADVSMNIDFTQFDRNVKPIIMSTPRPDAPDVGIELEEDEEELNDSKNEVKRPIPNIPSTNNKPKRMPMLPKIPNNPGSLPAKVPKRLPAIPINFPSNNNAPSNNTPDEPNNADVKVDIDFKQFDGGERAIRMPTPRPVDSSPNDPNDISLGEEEEEAFEDDNGDMGNVVIAIPLDPNEDNNNIEEDSNIPNDVTMNIDFGMFDGQITSNHMATPRPAKEDNNAVSAEEEEEEVEPEPEVNKTNTTPSNNRNCTHKFTFRSPPAPKRTASTPSPSPTKNFKFSIPPSSDADNDYNTDTLTDNDDIHFYIPNESNLSTPRPGQSCVREAFKDAQRAANIDDEEDVNDEPIVINASIPLAPPVDENDLNVDDVRPMRRSTPRPVHKQQVVEEDLQADSSDDDLNDGQVPLSPSKTKSQRPKSSPPFKVKSAANYKLPLIPLNVLRKKKSEANPETEKNVNTDPNTDSSPKNGDAVVVCSSTSPKQKVSSPPKSTQPSQKIPLLNFGSLQDSNGDNKQ</sequence>
<keyword evidence="3" id="KW-1185">Reference proteome</keyword>
<feature type="compositionally biased region" description="Polar residues" evidence="1">
    <location>
        <begin position="69"/>
        <end position="79"/>
    </location>
</feature>
<accession>A0ABR2JW78</accession>
<feature type="compositionally biased region" description="Acidic residues" evidence="1">
    <location>
        <begin position="478"/>
        <end position="489"/>
    </location>
</feature>
<gene>
    <name evidence="2" type="ORF">M9Y10_045634</name>
</gene>
<feature type="compositionally biased region" description="Acidic residues" evidence="1">
    <location>
        <begin position="639"/>
        <end position="653"/>
    </location>
</feature>
<protein>
    <recommendedName>
        <fullName evidence="4">Altered inheritance of mitochondria protein 21</fullName>
    </recommendedName>
</protein>
<feature type="compositionally biased region" description="Acidic residues" evidence="1">
    <location>
        <begin position="209"/>
        <end position="231"/>
    </location>
</feature>
<feature type="region of interest" description="Disordered" evidence="1">
    <location>
        <begin position="606"/>
        <end position="766"/>
    </location>
</feature>
<feature type="compositionally biased region" description="Acidic residues" evidence="1">
    <location>
        <begin position="402"/>
        <end position="415"/>
    </location>
</feature>
<comment type="caution">
    <text evidence="2">The sequence shown here is derived from an EMBL/GenBank/DDBJ whole genome shotgun (WGS) entry which is preliminary data.</text>
</comment>
<feature type="compositionally biased region" description="Polar residues" evidence="1">
    <location>
        <begin position="755"/>
        <end position="766"/>
    </location>
</feature>
<dbReference type="EMBL" id="JAPFFF010000009">
    <property type="protein sequence ID" value="KAK8882987.1"/>
    <property type="molecule type" value="Genomic_DNA"/>
</dbReference>
<feature type="compositionally biased region" description="Low complexity" evidence="1">
    <location>
        <begin position="728"/>
        <end position="748"/>
    </location>
</feature>
<evidence type="ECO:0000256" key="1">
    <source>
        <dbReference type="SAM" id="MobiDB-lite"/>
    </source>
</evidence>